<evidence type="ECO:0000256" key="5">
    <source>
        <dbReference type="ARBA" id="ARBA00023277"/>
    </source>
</evidence>
<dbReference type="EMBL" id="CP163431">
    <property type="protein sequence ID" value="XDQ04786.1"/>
    <property type="molecule type" value="Genomic_DNA"/>
</dbReference>
<accession>A0AB39MEA6</accession>
<evidence type="ECO:0000256" key="9">
    <source>
        <dbReference type="PIRSR" id="PIRSR001100-2"/>
    </source>
</evidence>
<keyword evidence="1 11" id="KW-0732">Signal</keyword>
<dbReference type="InterPro" id="IPR001524">
    <property type="entry name" value="Glyco_hydro_6_CS"/>
</dbReference>
<dbReference type="PRINTS" id="PR00733">
    <property type="entry name" value="GLHYDRLASE6"/>
</dbReference>
<feature type="active site" description="Proton acceptor" evidence="8">
    <location>
        <position position="304"/>
    </location>
</feature>
<dbReference type="PROSITE" id="PS00655">
    <property type="entry name" value="GLYCOSYL_HYDROL_F6_1"/>
    <property type="match status" value="1"/>
</dbReference>
<dbReference type="InterPro" id="IPR036434">
    <property type="entry name" value="Beta_cellobiohydrolase_sf"/>
</dbReference>
<keyword evidence="6 11" id="KW-0326">Glycosidase</keyword>
<dbReference type="GO" id="GO:0004553">
    <property type="term" value="F:hydrolase activity, hydrolyzing O-glycosyl compounds"/>
    <property type="evidence" value="ECO:0007669"/>
    <property type="project" value="InterPro"/>
</dbReference>
<feature type="binding site" evidence="9">
    <location>
        <position position="231"/>
    </location>
    <ligand>
        <name>substrate</name>
    </ligand>
</feature>
<sequence length="330" mass="34957">MSRLIHTFAALAVFGLAVGCSSASDVDEASVAGARSKGPAGDMTFWVDPASPAAEQIQLWEREGRTQDAALLKRIADEPAALWPAGEIDPGPVVRAATSAARQEGRTALFVAYDIPHRDCGQHSAGGAADADAYRAWIGKFAEALGSSKALVVLEPDAVAHTVDGCTPGEYQDEREQLLSEAVVRLKQQSGTKVYLDAGNPAWIRDPGKLVDPLKRAGVQEADGFSLNVSNFQTDEVTKKYGVELSRDLGGKHFVVDTSRNGNGPLDGAWCNPPGRGLGTRPTTDTGEAALDAYLWIKRPGASDGTCEGGPNAGQWWPEYALELARNSKA</sequence>
<keyword evidence="3 11" id="KW-0136">Cellulose degradation</keyword>
<name>A0AB39MEA6_9ACTN</name>
<evidence type="ECO:0000256" key="4">
    <source>
        <dbReference type="ARBA" id="ARBA00023157"/>
    </source>
</evidence>
<comment type="similarity">
    <text evidence="11">Belongs to the glycosyl hydrolase family 6.</text>
</comment>
<keyword evidence="2 11" id="KW-0378">Hydrolase</keyword>
<evidence type="ECO:0000256" key="2">
    <source>
        <dbReference type="ARBA" id="ARBA00022801"/>
    </source>
</evidence>
<dbReference type="PROSITE" id="PS51257">
    <property type="entry name" value="PROKAR_LIPOPROTEIN"/>
    <property type="match status" value="1"/>
</dbReference>
<evidence type="ECO:0000256" key="7">
    <source>
        <dbReference type="ARBA" id="ARBA00023326"/>
    </source>
</evidence>
<dbReference type="Gene3D" id="3.20.20.40">
    <property type="entry name" value="1, 4-beta cellobiohydrolase"/>
    <property type="match status" value="1"/>
</dbReference>
<dbReference type="RefSeq" id="WP_369190248.1">
    <property type="nucleotide sequence ID" value="NZ_CP163431.1"/>
</dbReference>
<feature type="binding site" evidence="9">
    <location>
        <position position="203"/>
    </location>
    <ligand>
        <name>substrate</name>
    </ligand>
</feature>
<evidence type="ECO:0000256" key="1">
    <source>
        <dbReference type="ARBA" id="ARBA00022729"/>
    </source>
</evidence>
<dbReference type="AlphaFoldDB" id="A0AB39MEA6"/>
<protein>
    <recommendedName>
        <fullName evidence="11">Glucanase</fullName>
        <ecNumber evidence="11">3.2.1.-</ecNumber>
    </recommendedName>
</protein>
<feature type="active site" description="Proton donor" evidence="8">
    <location>
        <position position="157"/>
    </location>
</feature>
<evidence type="ECO:0000256" key="11">
    <source>
        <dbReference type="RuleBase" id="RU361186"/>
    </source>
</evidence>
<evidence type="ECO:0000313" key="12">
    <source>
        <dbReference type="EMBL" id="XDQ04786.1"/>
    </source>
</evidence>
<evidence type="ECO:0000256" key="6">
    <source>
        <dbReference type="ARBA" id="ARBA00023295"/>
    </source>
</evidence>
<feature type="binding site" evidence="9">
    <location>
        <position position="83"/>
    </location>
    <ligand>
        <name>substrate</name>
    </ligand>
</feature>
<dbReference type="EC" id="3.2.1.-" evidence="11"/>
<organism evidence="12">
    <name type="scientific">Streptomyces sp. R08</name>
    <dbReference type="NCBI Taxonomy" id="3238624"/>
    <lineage>
        <taxon>Bacteria</taxon>
        <taxon>Bacillati</taxon>
        <taxon>Actinomycetota</taxon>
        <taxon>Actinomycetes</taxon>
        <taxon>Kitasatosporales</taxon>
        <taxon>Streptomycetaceae</taxon>
        <taxon>Streptomyces</taxon>
    </lineage>
</organism>
<feature type="binding site" evidence="9">
    <location>
        <position position="270"/>
    </location>
    <ligand>
        <name>substrate</name>
    </ligand>
</feature>
<evidence type="ECO:0000256" key="10">
    <source>
        <dbReference type="PROSITE-ProRule" id="PRU10056"/>
    </source>
</evidence>
<dbReference type="SUPFAM" id="SSF51989">
    <property type="entry name" value="Glycosyl hydrolases family 6, cellulases"/>
    <property type="match status" value="1"/>
</dbReference>
<gene>
    <name evidence="12" type="ORF">AB5J58_33625</name>
</gene>
<evidence type="ECO:0000256" key="3">
    <source>
        <dbReference type="ARBA" id="ARBA00023001"/>
    </source>
</evidence>
<feature type="signal peptide" evidence="11">
    <location>
        <begin position="1"/>
        <end position="23"/>
    </location>
</feature>
<keyword evidence="4" id="KW-1015">Disulfide bond</keyword>
<dbReference type="Pfam" id="PF01341">
    <property type="entry name" value="Glyco_hydro_6"/>
    <property type="match status" value="1"/>
</dbReference>
<feature type="active site" evidence="10">
    <location>
        <position position="119"/>
    </location>
</feature>
<dbReference type="PIRSF" id="PIRSF001100">
    <property type="entry name" value="Beta_cellobiohydrolase"/>
    <property type="match status" value="1"/>
</dbReference>
<dbReference type="PANTHER" id="PTHR34876">
    <property type="match status" value="1"/>
</dbReference>
<evidence type="ECO:0000256" key="8">
    <source>
        <dbReference type="PIRSR" id="PIRSR001100-1"/>
    </source>
</evidence>
<dbReference type="InterPro" id="IPR016288">
    <property type="entry name" value="Beta_cellobiohydrolase"/>
</dbReference>
<dbReference type="PANTHER" id="PTHR34876:SF4">
    <property type="entry name" value="1,4-BETA-D-GLUCAN CELLOBIOHYDROLASE C-RELATED"/>
    <property type="match status" value="1"/>
</dbReference>
<proteinExistence type="inferred from homology"/>
<reference evidence="12" key="1">
    <citation type="submission" date="2024-07" db="EMBL/GenBank/DDBJ databases">
        <authorList>
            <person name="Yu S.T."/>
        </authorList>
    </citation>
    <scope>NUCLEOTIDE SEQUENCE</scope>
    <source>
        <strain evidence="12">R08</strain>
    </source>
</reference>
<keyword evidence="5 11" id="KW-0119">Carbohydrate metabolism</keyword>
<feature type="binding site" evidence="9">
    <location>
        <position position="298"/>
    </location>
    <ligand>
        <name>substrate</name>
    </ligand>
</feature>
<dbReference type="GO" id="GO:0030245">
    <property type="term" value="P:cellulose catabolic process"/>
    <property type="evidence" value="ECO:0007669"/>
    <property type="project" value="UniProtKB-KW"/>
</dbReference>
<keyword evidence="7 11" id="KW-0624">Polysaccharide degradation</keyword>
<feature type="chain" id="PRO_5044047713" description="Glucanase" evidence="11">
    <location>
        <begin position="24"/>
        <end position="330"/>
    </location>
</feature>